<reference evidence="2 3" key="1">
    <citation type="submission" date="2021-03" db="EMBL/GenBank/DDBJ databases">
        <title>Genomic Encyclopedia of Type Strains, Phase IV (KMG-IV): sequencing the most valuable type-strain genomes for metagenomic binning, comparative biology and taxonomic classification.</title>
        <authorList>
            <person name="Goeker M."/>
        </authorList>
    </citation>
    <scope>NUCLEOTIDE SEQUENCE [LARGE SCALE GENOMIC DNA]</scope>
    <source>
        <strain evidence="2 3">DSM 26427</strain>
    </source>
</reference>
<feature type="transmembrane region" description="Helical" evidence="1">
    <location>
        <begin position="230"/>
        <end position="253"/>
    </location>
</feature>
<dbReference type="Proteomes" id="UP000823786">
    <property type="component" value="Unassembled WGS sequence"/>
</dbReference>
<dbReference type="RefSeq" id="WP_209856189.1">
    <property type="nucleotide sequence ID" value="NZ_JAGGJV010000011.1"/>
</dbReference>
<dbReference type="SUPFAM" id="SSF51283">
    <property type="entry name" value="dUTPase-like"/>
    <property type="match status" value="1"/>
</dbReference>
<dbReference type="EC" id="3.5.4.13" evidence="2"/>
<keyword evidence="1" id="KW-0472">Membrane</keyword>
<evidence type="ECO:0000313" key="2">
    <source>
        <dbReference type="EMBL" id="MBP1861639.1"/>
    </source>
</evidence>
<name>A0ABS4EUL4_9HYPH</name>
<dbReference type="GO" id="GO:0008829">
    <property type="term" value="F:dCTP deaminase activity"/>
    <property type="evidence" value="ECO:0007669"/>
    <property type="project" value="UniProtKB-EC"/>
</dbReference>
<dbReference type="EMBL" id="JAGGJV010000011">
    <property type="protein sequence ID" value="MBP1861639.1"/>
    <property type="molecule type" value="Genomic_DNA"/>
</dbReference>
<dbReference type="InterPro" id="IPR011962">
    <property type="entry name" value="dCTP_deaminase"/>
</dbReference>
<feature type="transmembrane region" description="Helical" evidence="1">
    <location>
        <begin position="202"/>
        <end position="224"/>
    </location>
</feature>
<keyword evidence="3" id="KW-1185">Reference proteome</keyword>
<proteinExistence type="predicted"/>
<dbReference type="Gene3D" id="2.70.40.10">
    <property type="match status" value="1"/>
</dbReference>
<dbReference type="InterPro" id="IPR036157">
    <property type="entry name" value="dUTPase-like_sf"/>
</dbReference>
<protein>
    <submittedName>
        <fullName evidence="2">dCTP deaminase</fullName>
        <ecNumber evidence="2">3.5.4.13</ecNumber>
    </submittedName>
</protein>
<keyword evidence="2" id="KW-0378">Hydrolase</keyword>
<dbReference type="Pfam" id="PF22769">
    <property type="entry name" value="DCD"/>
    <property type="match status" value="1"/>
</dbReference>
<evidence type="ECO:0000256" key="1">
    <source>
        <dbReference type="SAM" id="Phobius"/>
    </source>
</evidence>
<keyword evidence="1" id="KW-0812">Transmembrane</keyword>
<keyword evidence="1" id="KW-1133">Transmembrane helix</keyword>
<sequence length="257" mass="27948">MTLNDSYIENEIAAGRLVKNATTSGVAGACYELRMGTVYYDLTEGGTRFSLKQGEAALIKPGHRVVLITAEELAIPDNILVRVVSKGALFSIGLSPVSTYADPGFNGNLGIVTQNISDKFIELPQGEPIAKADFNELSAPAVRPYQGQHGFQVGIWPIKTQLQKNYRDVQEDPRVFSEKDEAFALLPLATRVVIRRVEITQIWTVVAVFLALFVNTASLFLISGQWVDQVWGIVGNLAASGIIALAALAVNIFRRNG</sequence>
<comment type="caution">
    <text evidence="2">The sequence shown here is derived from an EMBL/GenBank/DDBJ whole genome shotgun (WGS) entry which is preliminary data.</text>
</comment>
<accession>A0ABS4EUL4</accession>
<evidence type="ECO:0000313" key="3">
    <source>
        <dbReference type="Proteomes" id="UP000823786"/>
    </source>
</evidence>
<gene>
    <name evidence="2" type="ORF">J2Z75_005168</name>
</gene>
<organism evidence="2 3">
    <name type="scientific">Rhizobium herbae</name>
    <dbReference type="NCBI Taxonomy" id="508661"/>
    <lineage>
        <taxon>Bacteria</taxon>
        <taxon>Pseudomonadati</taxon>
        <taxon>Pseudomonadota</taxon>
        <taxon>Alphaproteobacteria</taxon>
        <taxon>Hyphomicrobiales</taxon>
        <taxon>Rhizobiaceae</taxon>
        <taxon>Rhizobium/Agrobacterium group</taxon>
        <taxon>Rhizobium</taxon>
    </lineage>
</organism>